<organism evidence="5 6">
    <name type="scientific">Phlebiopsis gigantea (strain 11061_1 CR5-6)</name>
    <name type="common">White-rot fungus</name>
    <name type="synonym">Peniophora gigantea</name>
    <dbReference type="NCBI Taxonomy" id="745531"/>
    <lineage>
        <taxon>Eukaryota</taxon>
        <taxon>Fungi</taxon>
        <taxon>Dikarya</taxon>
        <taxon>Basidiomycota</taxon>
        <taxon>Agaricomycotina</taxon>
        <taxon>Agaricomycetes</taxon>
        <taxon>Polyporales</taxon>
        <taxon>Phanerochaetaceae</taxon>
        <taxon>Phlebiopsis</taxon>
    </lineage>
</organism>
<evidence type="ECO:0000313" key="6">
    <source>
        <dbReference type="Proteomes" id="UP000053257"/>
    </source>
</evidence>
<proteinExistence type="inferred from homology"/>
<dbReference type="Pfam" id="PF12928">
    <property type="entry name" value="tRNA_int_end_N2"/>
    <property type="match status" value="1"/>
</dbReference>
<feature type="domain" description="tRNA-splicing endonuclease subunit Sen54 N-terminal" evidence="4">
    <location>
        <begin position="81"/>
        <end position="160"/>
    </location>
</feature>
<dbReference type="Proteomes" id="UP000053257">
    <property type="component" value="Unassembled WGS sequence"/>
</dbReference>
<reference evidence="5 6" key="1">
    <citation type="journal article" date="2014" name="PLoS Genet.">
        <title>Analysis of the Phlebiopsis gigantea genome, transcriptome and secretome provides insight into its pioneer colonization strategies of wood.</title>
        <authorList>
            <person name="Hori C."/>
            <person name="Ishida T."/>
            <person name="Igarashi K."/>
            <person name="Samejima M."/>
            <person name="Suzuki H."/>
            <person name="Master E."/>
            <person name="Ferreira P."/>
            <person name="Ruiz-Duenas F.J."/>
            <person name="Held B."/>
            <person name="Canessa P."/>
            <person name="Larrondo L.F."/>
            <person name="Schmoll M."/>
            <person name="Druzhinina I.S."/>
            <person name="Kubicek C.P."/>
            <person name="Gaskell J.A."/>
            <person name="Kersten P."/>
            <person name="St John F."/>
            <person name="Glasner J."/>
            <person name="Sabat G."/>
            <person name="Splinter BonDurant S."/>
            <person name="Syed K."/>
            <person name="Yadav J."/>
            <person name="Mgbeahuruike A.C."/>
            <person name="Kovalchuk A."/>
            <person name="Asiegbu F.O."/>
            <person name="Lackner G."/>
            <person name="Hoffmeister D."/>
            <person name="Rencoret J."/>
            <person name="Gutierrez A."/>
            <person name="Sun H."/>
            <person name="Lindquist E."/>
            <person name="Barry K."/>
            <person name="Riley R."/>
            <person name="Grigoriev I.V."/>
            <person name="Henrissat B."/>
            <person name="Kues U."/>
            <person name="Berka R.M."/>
            <person name="Martinez A.T."/>
            <person name="Covert S.F."/>
            <person name="Blanchette R.A."/>
            <person name="Cullen D."/>
        </authorList>
    </citation>
    <scope>NUCLEOTIDE SEQUENCE [LARGE SCALE GENOMIC DNA]</scope>
    <source>
        <strain evidence="5 6">11061_1 CR5-6</strain>
    </source>
</reference>
<sequence>MDDNLEHPHASSKPSLAQDRPPEDDEQSSADEDEGPDWTKLPTVARPIIPKRGEKDFEPKTSGGSGLQRHVLDRARSAMADALRATRTTSSKTISYAVWHPDIARANVTVARGIHFTTMGHSVARASAPGKNDDVKTAKRLELLPEEALYLVERGAMFCWKEIDLYEDPNLEGMDGAPMSVQQAFAEMIGKEDLTLEKYHVYAYLRRLGYVVTRTQPPSDAYPVAAPFKMPPVPRSSIWARCFAVLLSPFRRLLTMLRRRDWWRPVYLGRRLHHNLNNPSLFRALRFLPSGNDAPFRIKRKEEDSPYQIFYNLYKPSTPFKKTSPPAPDFSLVVVNARTTPMPTLAELHDLFEILPEVAPPGPRRRTAQPNKPVPPIEKPQPAANLPLFRRLFSWAYSGVLTPAPTPPRRPNPFAVLKQGKKMVVIAAVDAGTISFFRFGQGAFEDFPMN</sequence>
<dbReference type="AlphaFoldDB" id="A0A0C3NP16"/>
<dbReference type="InterPro" id="IPR024336">
    <property type="entry name" value="tRNA_splic_suSen54_N"/>
</dbReference>
<feature type="region of interest" description="Disordered" evidence="3">
    <location>
        <begin position="1"/>
        <end position="69"/>
    </location>
</feature>
<gene>
    <name evidence="5" type="ORF">PHLGIDRAFT_30306</name>
</gene>
<feature type="region of interest" description="Disordered" evidence="3">
    <location>
        <begin position="359"/>
        <end position="381"/>
    </location>
</feature>
<evidence type="ECO:0000313" key="5">
    <source>
        <dbReference type="EMBL" id="KIP06834.1"/>
    </source>
</evidence>
<dbReference type="GO" id="GO:0000379">
    <property type="term" value="P:tRNA-type intron splice site recognition and cleavage"/>
    <property type="evidence" value="ECO:0007669"/>
    <property type="project" value="TreeGrafter"/>
</dbReference>
<dbReference type="PANTHER" id="PTHR21027:SF1">
    <property type="entry name" value="TRNA-SPLICING ENDONUCLEASE SUBUNIT SEN54"/>
    <property type="match status" value="1"/>
</dbReference>
<feature type="compositionally biased region" description="Acidic residues" evidence="3">
    <location>
        <begin position="22"/>
        <end position="36"/>
    </location>
</feature>
<evidence type="ECO:0000256" key="2">
    <source>
        <dbReference type="ARBA" id="ARBA00022694"/>
    </source>
</evidence>
<dbReference type="HOGENOM" id="CLU_028449_0_0_1"/>
<evidence type="ECO:0000259" key="4">
    <source>
        <dbReference type="Pfam" id="PF12928"/>
    </source>
</evidence>
<evidence type="ECO:0000256" key="1">
    <source>
        <dbReference type="ARBA" id="ARBA00005736"/>
    </source>
</evidence>
<dbReference type="GO" id="GO:0000214">
    <property type="term" value="C:tRNA-intron endonuclease complex"/>
    <property type="evidence" value="ECO:0007669"/>
    <property type="project" value="TreeGrafter"/>
</dbReference>
<dbReference type="STRING" id="745531.A0A0C3NP16"/>
<keyword evidence="2" id="KW-0819">tRNA processing</keyword>
<dbReference type="EMBL" id="KN840509">
    <property type="protein sequence ID" value="KIP06834.1"/>
    <property type="molecule type" value="Genomic_DNA"/>
</dbReference>
<protein>
    <recommendedName>
        <fullName evidence="4">tRNA-splicing endonuclease subunit Sen54 N-terminal domain-containing protein</fullName>
    </recommendedName>
</protein>
<dbReference type="OrthoDB" id="408683at2759"/>
<name>A0A0C3NP16_PHLG1</name>
<dbReference type="PANTHER" id="PTHR21027">
    <property type="entry name" value="TRNA-SPLICING ENDONUCLEASE SUBUNIT SEN54"/>
    <property type="match status" value="1"/>
</dbReference>
<accession>A0A0C3NP16</accession>
<comment type="similarity">
    <text evidence="1">Belongs to the SEN54 family.</text>
</comment>
<evidence type="ECO:0000256" key="3">
    <source>
        <dbReference type="SAM" id="MobiDB-lite"/>
    </source>
</evidence>
<dbReference type="InterPro" id="IPR024337">
    <property type="entry name" value="tRNA_splic_suSen54"/>
</dbReference>
<keyword evidence="6" id="KW-1185">Reference proteome</keyword>